<name>A0A507AYM1_9PEZI</name>
<protein>
    <submittedName>
        <fullName evidence="1">Uncharacterized protein</fullName>
    </submittedName>
</protein>
<accession>A0A507AYM1</accession>
<gene>
    <name evidence="1" type="ORF">E0L32_007374</name>
</gene>
<comment type="caution">
    <text evidence="1">The sequence shown here is derived from an EMBL/GenBank/DDBJ whole genome shotgun (WGS) entry which is preliminary data.</text>
</comment>
<dbReference type="EMBL" id="SKBQ01000045">
    <property type="protein sequence ID" value="TPX11876.1"/>
    <property type="molecule type" value="Genomic_DNA"/>
</dbReference>
<dbReference type="GeneID" id="41974821"/>
<sequence>MIARDLEMRRAMRWPFYFLSSLSLVAGILATVRTYEISKTTQPPVYTYDTFCATVLAILEQNFGIVAANVLPMGPLFSRRRPRINRAPSRVSGISNRSGHVGWVSSNDSTTNLKRSSALVIEGPRRASFETSASNRSHLDVDSRSLRDSWNVSDGWPRGIIKTVEVEVIEEDLADIEMAPGGRSSRISTLTVEHDWEAMLRAGPTPIPSRGPSRQD</sequence>
<dbReference type="STRING" id="1093900.A0A507AYM1"/>
<dbReference type="InParanoid" id="A0A507AYM1"/>
<keyword evidence="2" id="KW-1185">Reference proteome</keyword>
<dbReference type="AlphaFoldDB" id="A0A507AYM1"/>
<reference evidence="1 2" key="1">
    <citation type="submission" date="2019-06" db="EMBL/GenBank/DDBJ databases">
        <title>Draft genome sequence of the filamentous fungus Phialemoniopsis curvata isolated from diesel fuel.</title>
        <authorList>
            <person name="Varaljay V.A."/>
            <person name="Lyon W.J."/>
            <person name="Crouch A.L."/>
            <person name="Drake C.E."/>
            <person name="Hollomon J.M."/>
            <person name="Nadeau L.J."/>
            <person name="Nunn H.S."/>
            <person name="Stevenson B.S."/>
            <person name="Bojanowski C.L."/>
            <person name="Crookes-Goodson W.J."/>
        </authorList>
    </citation>
    <scope>NUCLEOTIDE SEQUENCE [LARGE SCALE GENOMIC DNA]</scope>
    <source>
        <strain evidence="1 2">D216</strain>
    </source>
</reference>
<organism evidence="1 2">
    <name type="scientific">Thyridium curvatum</name>
    <dbReference type="NCBI Taxonomy" id="1093900"/>
    <lineage>
        <taxon>Eukaryota</taxon>
        <taxon>Fungi</taxon>
        <taxon>Dikarya</taxon>
        <taxon>Ascomycota</taxon>
        <taxon>Pezizomycotina</taxon>
        <taxon>Sordariomycetes</taxon>
        <taxon>Sordariomycetidae</taxon>
        <taxon>Thyridiales</taxon>
        <taxon>Thyridiaceae</taxon>
        <taxon>Thyridium</taxon>
    </lineage>
</organism>
<dbReference type="RefSeq" id="XP_030993587.1">
    <property type="nucleotide sequence ID" value="XM_031142111.1"/>
</dbReference>
<dbReference type="OrthoDB" id="5242803at2759"/>
<dbReference type="Proteomes" id="UP000319257">
    <property type="component" value="Unassembled WGS sequence"/>
</dbReference>
<evidence type="ECO:0000313" key="1">
    <source>
        <dbReference type="EMBL" id="TPX11876.1"/>
    </source>
</evidence>
<proteinExistence type="predicted"/>
<evidence type="ECO:0000313" key="2">
    <source>
        <dbReference type="Proteomes" id="UP000319257"/>
    </source>
</evidence>